<keyword evidence="1" id="KW-0472">Membrane</keyword>
<sequence>MLLIFYFLPFYFVLFYFLFFDDDSFFLFLRLGLNFSNAALINMIANTDVVNATFSACLSMRESVGNNFHGVCRSGCRMKGLGAYLSGMFMHSEYGHRHDVRETRDGRMVRPFTD</sequence>
<organism evidence="2 3">
    <name type="scientific">Aspergillus transmontanensis</name>
    <dbReference type="NCBI Taxonomy" id="1034304"/>
    <lineage>
        <taxon>Eukaryota</taxon>
        <taxon>Fungi</taxon>
        <taxon>Dikarya</taxon>
        <taxon>Ascomycota</taxon>
        <taxon>Pezizomycotina</taxon>
        <taxon>Eurotiomycetes</taxon>
        <taxon>Eurotiomycetidae</taxon>
        <taxon>Eurotiales</taxon>
        <taxon>Aspergillaceae</taxon>
        <taxon>Aspergillus</taxon>
        <taxon>Aspergillus subgen. Circumdati</taxon>
    </lineage>
</organism>
<evidence type="ECO:0000313" key="2">
    <source>
        <dbReference type="EMBL" id="KAE8307759.1"/>
    </source>
</evidence>
<gene>
    <name evidence="2" type="ORF">BDV41DRAFT_553606</name>
</gene>
<evidence type="ECO:0000313" key="3">
    <source>
        <dbReference type="Proteomes" id="UP000325433"/>
    </source>
</evidence>
<keyword evidence="1" id="KW-1133">Transmembrane helix</keyword>
<keyword evidence="1" id="KW-0812">Transmembrane</keyword>
<evidence type="ECO:0000256" key="1">
    <source>
        <dbReference type="SAM" id="Phobius"/>
    </source>
</evidence>
<proteinExistence type="predicted"/>
<keyword evidence="3" id="KW-1185">Reference proteome</keyword>
<accession>A0A5N6VHW8</accession>
<name>A0A5N6VHW8_9EURO</name>
<dbReference type="Proteomes" id="UP000325433">
    <property type="component" value="Unassembled WGS sequence"/>
</dbReference>
<reference evidence="3" key="1">
    <citation type="submission" date="2019-04" db="EMBL/GenBank/DDBJ databases">
        <title>Friends and foes A comparative genomics studyof 23 Aspergillus species from section Flavi.</title>
        <authorList>
            <consortium name="DOE Joint Genome Institute"/>
            <person name="Kjaerbolling I."/>
            <person name="Vesth T."/>
            <person name="Frisvad J.C."/>
            <person name="Nybo J.L."/>
            <person name="Theobald S."/>
            <person name="Kildgaard S."/>
            <person name="Isbrandt T."/>
            <person name="Kuo A."/>
            <person name="Sato A."/>
            <person name="Lyhne E.K."/>
            <person name="Kogle M.E."/>
            <person name="Wiebenga A."/>
            <person name="Kun R.S."/>
            <person name="Lubbers R.J."/>
            <person name="Makela M.R."/>
            <person name="Barry K."/>
            <person name="Chovatia M."/>
            <person name="Clum A."/>
            <person name="Daum C."/>
            <person name="Haridas S."/>
            <person name="He G."/>
            <person name="LaButti K."/>
            <person name="Lipzen A."/>
            <person name="Mondo S."/>
            <person name="Riley R."/>
            <person name="Salamov A."/>
            <person name="Simmons B.A."/>
            <person name="Magnuson J.K."/>
            <person name="Henrissat B."/>
            <person name="Mortensen U.H."/>
            <person name="Larsen T.O."/>
            <person name="Devries R.P."/>
            <person name="Grigoriev I.V."/>
            <person name="Machida M."/>
            <person name="Baker S.E."/>
            <person name="Andersen M.R."/>
        </authorList>
    </citation>
    <scope>NUCLEOTIDE SEQUENCE [LARGE SCALE GENOMIC DNA]</scope>
    <source>
        <strain evidence="3">CBS 130015</strain>
    </source>
</reference>
<dbReference type="AlphaFoldDB" id="A0A5N6VHW8"/>
<feature type="transmembrane region" description="Helical" evidence="1">
    <location>
        <begin position="6"/>
        <end position="29"/>
    </location>
</feature>
<protein>
    <submittedName>
        <fullName evidence="2">Uncharacterized protein</fullName>
    </submittedName>
</protein>
<dbReference type="EMBL" id="ML738399">
    <property type="protein sequence ID" value="KAE8307759.1"/>
    <property type="molecule type" value="Genomic_DNA"/>
</dbReference>